<evidence type="ECO:0000313" key="1">
    <source>
        <dbReference type="EMBL" id="BAO82502.1"/>
    </source>
</evidence>
<accession>A0A060NL69</accession>
<dbReference type="HOGENOM" id="CLU_2104829_0_0_4"/>
<keyword evidence="2" id="KW-1185">Reference proteome</keyword>
<dbReference type="AlphaFoldDB" id="A0A060NL69"/>
<organism evidence="1 2">
    <name type="scientific">Serpentinimonas maccroryi</name>
    <dbReference type="NCBI Taxonomy" id="1458426"/>
    <lineage>
        <taxon>Bacteria</taxon>
        <taxon>Pseudomonadati</taxon>
        <taxon>Pseudomonadota</taxon>
        <taxon>Betaproteobacteria</taxon>
        <taxon>Burkholderiales</taxon>
        <taxon>Comamonadaceae</taxon>
        <taxon>Serpentinimonas</taxon>
    </lineage>
</organism>
<name>A0A060NL69_9BURK</name>
<gene>
    <name evidence="1" type="ORF">SMCB_0274</name>
</gene>
<dbReference type="Proteomes" id="UP000066014">
    <property type="component" value="Chromosome"/>
</dbReference>
<reference evidence="1 2" key="1">
    <citation type="journal article" date="2014" name="Nat. Commun.">
        <title>Physiological and genomic features of highly alkaliphilic hydrogen-utilizing Betaproteobacteria from a continental serpentinizing site.</title>
        <authorList>
            <person name="Suzuki S."/>
            <person name="Kuenen J.G."/>
            <person name="Schipper K."/>
            <person name="van der Velde S."/>
            <person name="Ishii S."/>
            <person name="Wu A."/>
            <person name="Sorokin D.Y."/>
            <person name="Tenney A."/>
            <person name="Meng X.Y."/>
            <person name="Morrill P.L."/>
            <person name="Kamagata Y."/>
            <person name="Muyzer G."/>
            <person name="Nealson K.H."/>
        </authorList>
    </citation>
    <scope>NUCLEOTIDE SEQUENCE [LARGE SCALE GENOMIC DNA]</scope>
    <source>
        <strain evidence="1 2">B1</strain>
    </source>
</reference>
<proteinExistence type="predicted"/>
<protein>
    <submittedName>
        <fullName evidence="1">Uncharacterized conserved protein</fullName>
    </submittedName>
</protein>
<sequence>MAKGVANGVAASMAAGLQVMSVMSFVHAHCGRKGTKTEGRPAVTGCAGAPDSFVVKKHIDHKQIGPEDSALFGAVRPGWGWMGPGSRRSKAGLRAATADCPIGRMQIKQGPTTSP</sequence>
<dbReference type="EMBL" id="AP014569">
    <property type="protein sequence ID" value="BAO82502.1"/>
    <property type="molecule type" value="Genomic_DNA"/>
</dbReference>
<evidence type="ECO:0000313" key="2">
    <source>
        <dbReference type="Proteomes" id="UP000066014"/>
    </source>
</evidence>
<dbReference type="KEGG" id="cbab:SMCB_0274"/>